<feature type="region of interest" description="Disordered" evidence="1">
    <location>
        <begin position="30"/>
        <end position="83"/>
    </location>
</feature>
<keyword evidence="3" id="KW-1185">Reference proteome</keyword>
<organism evidence="2 3">
    <name type="scientific">Eumeta variegata</name>
    <name type="common">Bagworm moth</name>
    <name type="synonym">Eumeta japonica</name>
    <dbReference type="NCBI Taxonomy" id="151549"/>
    <lineage>
        <taxon>Eukaryota</taxon>
        <taxon>Metazoa</taxon>
        <taxon>Ecdysozoa</taxon>
        <taxon>Arthropoda</taxon>
        <taxon>Hexapoda</taxon>
        <taxon>Insecta</taxon>
        <taxon>Pterygota</taxon>
        <taxon>Neoptera</taxon>
        <taxon>Endopterygota</taxon>
        <taxon>Lepidoptera</taxon>
        <taxon>Glossata</taxon>
        <taxon>Ditrysia</taxon>
        <taxon>Tineoidea</taxon>
        <taxon>Psychidae</taxon>
        <taxon>Oiketicinae</taxon>
        <taxon>Eumeta</taxon>
    </lineage>
</organism>
<sequence>MSIRCLHRATRGRARRRACAQRRLGGAPGCDAVVDEGGGGGAQLDRRMQTTAARRTPMRTPTTSRQHAPATQQQHPKQHASVSRCPRLLVLALVRVVFSDRRGAPRSIGSQLE</sequence>
<accession>A0A4C1W6G2</accession>
<feature type="compositionally biased region" description="Low complexity" evidence="1">
    <location>
        <begin position="49"/>
        <end position="66"/>
    </location>
</feature>
<dbReference type="Proteomes" id="UP000299102">
    <property type="component" value="Unassembled WGS sequence"/>
</dbReference>
<name>A0A4C1W6G2_EUMVA</name>
<proteinExistence type="predicted"/>
<reference evidence="2 3" key="1">
    <citation type="journal article" date="2019" name="Commun. Biol.">
        <title>The bagworm genome reveals a unique fibroin gene that provides high tensile strength.</title>
        <authorList>
            <person name="Kono N."/>
            <person name="Nakamura H."/>
            <person name="Ohtoshi R."/>
            <person name="Tomita M."/>
            <person name="Numata K."/>
            <person name="Arakawa K."/>
        </authorList>
    </citation>
    <scope>NUCLEOTIDE SEQUENCE [LARGE SCALE GENOMIC DNA]</scope>
</reference>
<dbReference type="AlphaFoldDB" id="A0A4C1W6G2"/>
<comment type="caution">
    <text evidence="2">The sequence shown here is derived from an EMBL/GenBank/DDBJ whole genome shotgun (WGS) entry which is preliminary data.</text>
</comment>
<evidence type="ECO:0000313" key="2">
    <source>
        <dbReference type="EMBL" id="GBP46132.1"/>
    </source>
</evidence>
<dbReference type="EMBL" id="BGZK01000477">
    <property type="protein sequence ID" value="GBP46132.1"/>
    <property type="molecule type" value="Genomic_DNA"/>
</dbReference>
<evidence type="ECO:0000256" key="1">
    <source>
        <dbReference type="SAM" id="MobiDB-lite"/>
    </source>
</evidence>
<protein>
    <submittedName>
        <fullName evidence="2">Uncharacterized protein</fullName>
    </submittedName>
</protein>
<gene>
    <name evidence="2" type="ORF">EVAR_26577_1</name>
</gene>
<evidence type="ECO:0000313" key="3">
    <source>
        <dbReference type="Proteomes" id="UP000299102"/>
    </source>
</evidence>